<dbReference type="PANTHER" id="PTHR30386">
    <property type="entry name" value="MEMBRANE FUSION SUBUNIT OF EMRAB-TOLC MULTIDRUG EFFLUX PUMP"/>
    <property type="match status" value="1"/>
</dbReference>
<dbReference type="EMBL" id="QKZR01000004">
    <property type="protein sequence ID" value="PZX39087.1"/>
    <property type="molecule type" value="Genomic_DNA"/>
</dbReference>
<organism evidence="3 4">
    <name type="scientific">Nonlabens dokdonensis</name>
    <dbReference type="NCBI Taxonomy" id="328515"/>
    <lineage>
        <taxon>Bacteria</taxon>
        <taxon>Pseudomonadati</taxon>
        <taxon>Bacteroidota</taxon>
        <taxon>Flavobacteriia</taxon>
        <taxon>Flavobacteriales</taxon>
        <taxon>Flavobacteriaceae</taxon>
        <taxon>Nonlabens</taxon>
    </lineage>
</organism>
<dbReference type="Gene3D" id="2.40.50.100">
    <property type="match status" value="1"/>
</dbReference>
<evidence type="ECO:0000313" key="3">
    <source>
        <dbReference type="EMBL" id="PZX39087.1"/>
    </source>
</evidence>
<protein>
    <submittedName>
        <fullName evidence="3">Multidrug resistance efflux pump</fullName>
    </submittedName>
</protein>
<gene>
    <name evidence="3" type="ORF">LX97_02453</name>
</gene>
<feature type="transmembrane region" description="Helical" evidence="2">
    <location>
        <begin position="32"/>
        <end position="52"/>
    </location>
</feature>
<evidence type="ECO:0000313" key="4">
    <source>
        <dbReference type="Proteomes" id="UP000248584"/>
    </source>
</evidence>
<keyword evidence="2" id="KW-1133">Transmembrane helix</keyword>
<dbReference type="RefSeq" id="WP_015360667.1">
    <property type="nucleotide sequence ID" value="NZ_QKZR01000004.1"/>
</dbReference>
<dbReference type="Proteomes" id="UP000248584">
    <property type="component" value="Unassembled WGS sequence"/>
</dbReference>
<dbReference type="PANTHER" id="PTHR30386:SF18">
    <property type="entry name" value="INNER MEMBRANE PROTEIN YIAV-RELATED"/>
    <property type="match status" value="1"/>
</dbReference>
<name>A0ABX5PW97_9FLAO</name>
<dbReference type="SUPFAM" id="SSF51230">
    <property type="entry name" value="Single hybrid motif"/>
    <property type="match status" value="1"/>
</dbReference>
<keyword evidence="1" id="KW-0175">Coiled coil</keyword>
<dbReference type="InterPro" id="IPR011053">
    <property type="entry name" value="Single_hybrid_motif"/>
</dbReference>
<reference evidence="3 4" key="1">
    <citation type="submission" date="2018-06" db="EMBL/GenBank/DDBJ databases">
        <title>Genomic Encyclopedia of Archaeal and Bacterial Type Strains, Phase II (KMG-II): from individual species to whole genera.</title>
        <authorList>
            <person name="Goeker M."/>
        </authorList>
    </citation>
    <scope>NUCLEOTIDE SEQUENCE [LARGE SCALE GENOMIC DNA]</scope>
    <source>
        <strain evidence="3 4">DSM 17205</strain>
    </source>
</reference>
<accession>A0ABX5PW97</accession>
<keyword evidence="2" id="KW-0812">Transmembrane</keyword>
<evidence type="ECO:0000256" key="2">
    <source>
        <dbReference type="SAM" id="Phobius"/>
    </source>
</evidence>
<dbReference type="PRINTS" id="PR01490">
    <property type="entry name" value="RTXTOXIND"/>
</dbReference>
<feature type="coiled-coil region" evidence="1">
    <location>
        <begin position="218"/>
        <end position="254"/>
    </location>
</feature>
<keyword evidence="4" id="KW-1185">Reference proteome</keyword>
<dbReference type="InterPro" id="IPR050739">
    <property type="entry name" value="MFP"/>
</dbReference>
<sequence length="452" mass="51294">MLNISNNPMVDSLSLNNFKAGRRVHKRKHYKLFNRFLGGFAIFAFILLFFPWTQNINGKGFVTTLTPAQRPLTLQSPIAGQIEEWYVREGDRVKLGDTILRISEVKSEYMDPNIVARTGQQIDAKSASVQSYREKIKALDGQIGALNQERELKLDMARNKYKQAEMKIIQDSTALIAAINDQLIAQKQYVRTDSLLKFGIKSPAEVEDKSLKAQSTLAKRAEKEQKLLQSKNELINAEIEVNRIRQEYAEKIQKARSDQFTAQSSQLGVEAEVSKLETDRTNYQIRNDLYFVTAPQDGYLNKAIKAGKGETFKEGEPLINIMPLNYDLAVETFVDPIDLPLIHVGEKVRVQFDGWPAIIFSGWPNASYGTYGAEVIAVETFITEGKGKYRILLAPDEEDNKWPDALRPGSGAYTIALLEDVPIWYEIWRQLNGFPPNYYTPETSKKGNNDKK</sequence>
<feature type="coiled-coil region" evidence="1">
    <location>
        <begin position="129"/>
        <end position="167"/>
    </location>
</feature>
<keyword evidence="2" id="KW-0472">Membrane</keyword>
<evidence type="ECO:0000256" key="1">
    <source>
        <dbReference type="SAM" id="Coils"/>
    </source>
</evidence>
<comment type="caution">
    <text evidence="3">The sequence shown here is derived from an EMBL/GenBank/DDBJ whole genome shotgun (WGS) entry which is preliminary data.</text>
</comment>
<proteinExistence type="predicted"/>